<dbReference type="Proteomes" id="UP000184388">
    <property type="component" value="Unassembled WGS sequence"/>
</dbReference>
<name>A0A9X8N4H5_9ACTN</name>
<evidence type="ECO:0000313" key="2">
    <source>
        <dbReference type="Proteomes" id="UP000184388"/>
    </source>
</evidence>
<evidence type="ECO:0000313" key="1">
    <source>
        <dbReference type="EMBL" id="SHM93118.1"/>
    </source>
</evidence>
<reference evidence="2" key="1">
    <citation type="submission" date="2016-11" db="EMBL/GenBank/DDBJ databases">
        <authorList>
            <person name="Jaros S."/>
            <person name="Januszkiewicz K."/>
            <person name="Wedrychowicz H."/>
        </authorList>
    </citation>
    <scope>NUCLEOTIDE SEQUENCE [LARGE SCALE GENOMIC DNA]</scope>
    <source>
        <strain evidence="2">CGMCC 4.3555</strain>
    </source>
</reference>
<sequence>MGPPVRPSREHAVTCARAHSPVDALNRLAVTLGIPTLTDLGHENAAEGFRHSVKKLKVGELANSDKAFNAVIRDFHPRPSAPVPC</sequence>
<organism evidence="1 2">
    <name type="scientific">Streptomyces yunnanensis</name>
    <dbReference type="NCBI Taxonomy" id="156453"/>
    <lineage>
        <taxon>Bacteria</taxon>
        <taxon>Bacillati</taxon>
        <taxon>Actinomycetota</taxon>
        <taxon>Actinomycetes</taxon>
        <taxon>Kitasatosporales</taxon>
        <taxon>Streptomycetaceae</taxon>
        <taxon>Streptomyces</taxon>
    </lineage>
</organism>
<comment type="caution">
    <text evidence="1">The sequence shown here is derived from an EMBL/GenBank/DDBJ whole genome shotgun (WGS) entry which is preliminary data.</text>
</comment>
<gene>
    <name evidence="1" type="ORF">SAMN05216268_116132</name>
</gene>
<proteinExistence type="predicted"/>
<accession>A0A9X8N4H5</accession>
<dbReference type="AlphaFoldDB" id="A0A9X8N4H5"/>
<dbReference type="EMBL" id="FRBK01000016">
    <property type="protein sequence ID" value="SHM93118.1"/>
    <property type="molecule type" value="Genomic_DNA"/>
</dbReference>
<protein>
    <submittedName>
        <fullName evidence="1">Uncharacterized protein</fullName>
    </submittedName>
</protein>